<protein>
    <submittedName>
        <fullName evidence="1">Uncharacterized protein</fullName>
    </submittedName>
</protein>
<organism evidence="1 2">
    <name type="scientific">Fulvivirga kasyanovii</name>
    <dbReference type="NCBI Taxonomy" id="396812"/>
    <lineage>
        <taxon>Bacteria</taxon>
        <taxon>Pseudomonadati</taxon>
        <taxon>Bacteroidota</taxon>
        <taxon>Cytophagia</taxon>
        <taxon>Cytophagales</taxon>
        <taxon>Fulvivirgaceae</taxon>
        <taxon>Fulvivirga</taxon>
    </lineage>
</organism>
<proteinExistence type="predicted"/>
<evidence type="ECO:0000313" key="2">
    <source>
        <dbReference type="Proteomes" id="UP000798808"/>
    </source>
</evidence>
<evidence type="ECO:0000313" key="1">
    <source>
        <dbReference type="EMBL" id="MTI24399.1"/>
    </source>
</evidence>
<dbReference type="EMBL" id="SMLW01000406">
    <property type="protein sequence ID" value="MTI24399.1"/>
    <property type="molecule type" value="Genomic_DNA"/>
</dbReference>
<keyword evidence="2" id="KW-1185">Reference proteome</keyword>
<reference evidence="1 2" key="1">
    <citation type="submission" date="2019-02" db="EMBL/GenBank/DDBJ databases">
        <authorList>
            <person name="Goldberg S.R."/>
            <person name="Haltli B.A."/>
            <person name="Correa H."/>
            <person name="Russell K.G."/>
        </authorList>
    </citation>
    <scope>NUCLEOTIDE SEQUENCE [LARGE SCALE GENOMIC DNA]</scope>
    <source>
        <strain evidence="1 2">JCM 16186</strain>
    </source>
</reference>
<dbReference type="Proteomes" id="UP000798808">
    <property type="component" value="Unassembled WGS sequence"/>
</dbReference>
<sequence length="347" mass="38623">MKVLGWGRATRWTIFGTKYSTRFIYSGTPENWKKLLATLDSDSAFNDYLLPFFAATGVVNTGSVKNYFGVNTKYLENYEFKDARPGKRDILNLLRALYDTDSSTKSKMNLPDKFSEGTSNIPLHYDSGFNGLAAFIAKYQHLLIQYKSGVDIKDEDDNVIEKESGVALQYEDTKALATQGTRWSDPQVGNPRVAKAMIENAFATAIAATKLAINLEGETGPNKNSDQNKALYMVENSAMIIKSALDSYGNLVAVTNKNISSIFNEVWGLIPLPDIFPAPVEKRAKNLLSEKILDRFKVGGEFKDIGSLKECYKQQYRDILDALAKMNDLEFEANAALSSSFNSRLGN</sequence>
<gene>
    <name evidence="1" type="ORF">E1163_05520</name>
</gene>
<comment type="caution">
    <text evidence="1">The sequence shown here is derived from an EMBL/GenBank/DDBJ whole genome shotgun (WGS) entry which is preliminary data.</text>
</comment>
<dbReference type="RefSeq" id="WP_155170339.1">
    <property type="nucleotide sequence ID" value="NZ_BAAAFL010000053.1"/>
</dbReference>
<accession>A0ABW9RJZ2</accession>
<name>A0ABW9RJZ2_9BACT</name>